<reference evidence="2 3" key="1">
    <citation type="submission" date="2015-09" db="EMBL/GenBank/DDBJ databases">
        <title>Draft genome of the parasitic nematode Teladorsagia circumcincta isolate WARC Sus (inbred).</title>
        <authorList>
            <person name="Mitreva M."/>
        </authorList>
    </citation>
    <scope>NUCLEOTIDE SEQUENCE [LARGE SCALE GENOMIC DNA]</scope>
    <source>
        <strain evidence="2 3">S</strain>
    </source>
</reference>
<dbReference type="OrthoDB" id="535945at2759"/>
<dbReference type="Gene3D" id="1.10.510.10">
    <property type="entry name" value="Transferase(Phosphotransferase) domain 1"/>
    <property type="match status" value="1"/>
</dbReference>
<proteinExistence type="predicted"/>
<dbReference type="SUPFAM" id="SSF56112">
    <property type="entry name" value="Protein kinase-like (PK-like)"/>
    <property type="match status" value="1"/>
</dbReference>
<dbReference type="InterPro" id="IPR001245">
    <property type="entry name" value="Ser-Thr/Tyr_kinase_cat_dom"/>
</dbReference>
<dbReference type="InterPro" id="IPR011009">
    <property type="entry name" value="Kinase-like_dom_sf"/>
</dbReference>
<dbReference type="Pfam" id="PF07714">
    <property type="entry name" value="PK_Tyr_Ser-Thr"/>
    <property type="match status" value="1"/>
</dbReference>
<protein>
    <recommendedName>
        <fullName evidence="1">Serine-threonine/tyrosine-protein kinase catalytic domain-containing protein</fullName>
    </recommendedName>
</protein>
<keyword evidence="3" id="KW-1185">Reference proteome</keyword>
<organism evidence="2 3">
    <name type="scientific">Teladorsagia circumcincta</name>
    <name type="common">Brown stomach worm</name>
    <name type="synonym">Ostertagia circumcincta</name>
    <dbReference type="NCBI Taxonomy" id="45464"/>
    <lineage>
        <taxon>Eukaryota</taxon>
        <taxon>Metazoa</taxon>
        <taxon>Ecdysozoa</taxon>
        <taxon>Nematoda</taxon>
        <taxon>Chromadorea</taxon>
        <taxon>Rhabditida</taxon>
        <taxon>Rhabditina</taxon>
        <taxon>Rhabditomorpha</taxon>
        <taxon>Strongyloidea</taxon>
        <taxon>Trichostrongylidae</taxon>
        <taxon>Teladorsagia</taxon>
    </lineage>
</organism>
<dbReference type="AlphaFoldDB" id="A0A2G9TNM9"/>
<evidence type="ECO:0000313" key="2">
    <source>
        <dbReference type="EMBL" id="PIO59613.1"/>
    </source>
</evidence>
<evidence type="ECO:0000313" key="3">
    <source>
        <dbReference type="Proteomes" id="UP000230423"/>
    </source>
</evidence>
<name>A0A2G9TNM9_TELCI</name>
<dbReference type="Proteomes" id="UP000230423">
    <property type="component" value="Unassembled WGS sequence"/>
</dbReference>
<sequence length="65" mass="7162">MTTPPEIYMDGQTPYSNMSVAEVTASVSAGYRLSPPEKMPKSVRSIMTKCCFPGSPEDRSRMSEI</sequence>
<gene>
    <name evidence="2" type="ORF">TELCIR_18920</name>
</gene>
<feature type="domain" description="Serine-threonine/tyrosine-protein kinase catalytic" evidence="1">
    <location>
        <begin position="6"/>
        <end position="65"/>
    </location>
</feature>
<dbReference type="EMBL" id="KZ357379">
    <property type="protein sequence ID" value="PIO59613.1"/>
    <property type="molecule type" value="Genomic_DNA"/>
</dbReference>
<accession>A0A2G9TNM9</accession>
<dbReference type="GO" id="GO:0004672">
    <property type="term" value="F:protein kinase activity"/>
    <property type="evidence" value="ECO:0007669"/>
    <property type="project" value="InterPro"/>
</dbReference>
<evidence type="ECO:0000259" key="1">
    <source>
        <dbReference type="Pfam" id="PF07714"/>
    </source>
</evidence>